<comment type="caution">
    <text evidence="15">The sequence shown here is derived from an EMBL/GenBank/DDBJ whole genome shotgun (WGS) entry which is preliminary data.</text>
</comment>
<dbReference type="EC" id="2.7.13.3" evidence="3"/>
<keyword evidence="4" id="KW-0597">Phosphoprotein</keyword>
<feature type="transmembrane region" description="Helical" evidence="12">
    <location>
        <begin position="12"/>
        <end position="33"/>
    </location>
</feature>
<feature type="compositionally biased region" description="Polar residues" evidence="11">
    <location>
        <begin position="476"/>
        <end position="485"/>
    </location>
</feature>
<feature type="transmembrane region" description="Helical" evidence="12">
    <location>
        <begin position="160"/>
        <end position="183"/>
    </location>
</feature>
<dbReference type="InterPro" id="IPR003661">
    <property type="entry name" value="HisK_dim/P_dom"/>
</dbReference>
<evidence type="ECO:0000256" key="3">
    <source>
        <dbReference type="ARBA" id="ARBA00012438"/>
    </source>
</evidence>
<keyword evidence="6 12" id="KW-0812">Transmembrane</keyword>
<dbReference type="InterPro" id="IPR036890">
    <property type="entry name" value="HATPase_C_sf"/>
</dbReference>
<dbReference type="SUPFAM" id="SSF47384">
    <property type="entry name" value="Homodimeric domain of signal transducing histidine kinase"/>
    <property type="match status" value="1"/>
</dbReference>
<dbReference type="SMART" id="SM00387">
    <property type="entry name" value="HATPase_c"/>
    <property type="match status" value="1"/>
</dbReference>
<dbReference type="GO" id="GO:0005886">
    <property type="term" value="C:plasma membrane"/>
    <property type="evidence" value="ECO:0007669"/>
    <property type="project" value="TreeGrafter"/>
</dbReference>
<protein>
    <recommendedName>
        <fullName evidence="3">histidine kinase</fullName>
        <ecNumber evidence="3">2.7.13.3</ecNumber>
    </recommendedName>
</protein>
<dbReference type="Gene3D" id="1.10.287.130">
    <property type="match status" value="1"/>
</dbReference>
<dbReference type="PROSITE" id="PS50109">
    <property type="entry name" value="HIS_KIN"/>
    <property type="match status" value="1"/>
</dbReference>
<dbReference type="PROSITE" id="PS50885">
    <property type="entry name" value="HAMP"/>
    <property type="match status" value="1"/>
</dbReference>
<dbReference type="CDD" id="cd00075">
    <property type="entry name" value="HATPase"/>
    <property type="match status" value="1"/>
</dbReference>
<keyword evidence="5 15" id="KW-0808">Transferase</keyword>
<dbReference type="InterPro" id="IPR003594">
    <property type="entry name" value="HATPase_dom"/>
</dbReference>
<organism evidence="15 16">
    <name type="scientific">Rubripirellula tenax</name>
    <dbReference type="NCBI Taxonomy" id="2528015"/>
    <lineage>
        <taxon>Bacteria</taxon>
        <taxon>Pseudomonadati</taxon>
        <taxon>Planctomycetota</taxon>
        <taxon>Planctomycetia</taxon>
        <taxon>Pirellulales</taxon>
        <taxon>Pirellulaceae</taxon>
        <taxon>Rubripirellula</taxon>
    </lineage>
</organism>
<dbReference type="GO" id="GO:0000155">
    <property type="term" value="F:phosphorelay sensor kinase activity"/>
    <property type="evidence" value="ECO:0007669"/>
    <property type="project" value="InterPro"/>
</dbReference>
<feature type="region of interest" description="Disordered" evidence="11">
    <location>
        <begin position="464"/>
        <end position="485"/>
    </location>
</feature>
<evidence type="ECO:0000313" key="16">
    <source>
        <dbReference type="Proteomes" id="UP000318288"/>
    </source>
</evidence>
<dbReference type="Gene3D" id="3.30.565.10">
    <property type="entry name" value="Histidine kinase-like ATPase, C-terminal domain"/>
    <property type="match status" value="1"/>
</dbReference>
<dbReference type="AlphaFoldDB" id="A0A5C6E9I7"/>
<dbReference type="PANTHER" id="PTHR45436">
    <property type="entry name" value="SENSOR HISTIDINE KINASE YKOH"/>
    <property type="match status" value="1"/>
</dbReference>
<dbReference type="CDD" id="cd06225">
    <property type="entry name" value="HAMP"/>
    <property type="match status" value="1"/>
</dbReference>
<dbReference type="SUPFAM" id="SSF55874">
    <property type="entry name" value="ATPase domain of HSP90 chaperone/DNA topoisomerase II/histidine kinase"/>
    <property type="match status" value="1"/>
</dbReference>
<keyword evidence="16" id="KW-1185">Reference proteome</keyword>
<dbReference type="InterPro" id="IPR004358">
    <property type="entry name" value="Sig_transdc_His_kin-like_C"/>
</dbReference>
<evidence type="ECO:0000259" key="13">
    <source>
        <dbReference type="PROSITE" id="PS50109"/>
    </source>
</evidence>
<dbReference type="SMART" id="SM00304">
    <property type="entry name" value="HAMP"/>
    <property type="match status" value="1"/>
</dbReference>
<dbReference type="Proteomes" id="UP000318288">
    <property type="component" value="Unassembled WGS sequence"/>
</dbReference>
<dbReference type="SUPFAM" id="SSF158472">
    <property type="entry name" value="HAMP domain-like"/>
    <property type="match status" value="1"/>
</dbReference>
<keyword evidence="7 15" id="KW-0418">Kinase</keyword>
<dbReference type="Pfam" id="PF00512">
    <property type="entry name" value="HisKA"/>
    <property type="match status" value="1"/>
</dbReference>
<evidence type="ECO:0000256" key="10">
    <source>
        <dbReference type="ARBA" id="ARBA00023136"/>
    </source>
</evidence>
<name>A0A5C6E9I7_9BACT</name>
<evidence type="ECO:0000256" key="1">
    <source>
        <dbReference type="ARBA" id="ARBA00000085"/>
    </source>
</evidence>
<dbReference type="SMART" id="SM00388">
    <property type="entry name" value="HisKA"/>
    <property type="match status" value="1"/>
</dbReference>
<keyword evidence="8 12" id="KW-1133">Transmembrane helix</keyword>
<proteinExistence type="predicted"/>
<evidence type="ECO:0000259" key="14">
    <source>
        <dbReference type="PROSITE" id="PS50885"/>
    </source>
</evidence>
<dbReference type="PANTHER" id="PTHR45436:SF5">
    <property type="entry name" value="SENSOR HISTIDINE KINASE TRCS"/>
    <property type="match status" value="1"/>
</dbReference>
<evidence type="ECO:0000256" key="7">
    <source>
        <dbReference type="ARBA" id="ARBA00022777"/>
    </source>
</evidence>
<dbReference type="InterPro" id="IPR036097">
    <property type="entry name" value="HisK_dim/P_sf"/>
</dbReference>
<evidence type="ECO:0000256" key="9">
    <source>
        <dbReference type="ARBA" id="ARBA00023012"/>
    </source>
</evidence>
<dbReference type="Gene3D" id="6.10.340.10">
    <property type="match status" value="1"/>
</dbReference>
<gene>
    <name evidence="15" type="primary">cusS</name>
    <name evidence="15" type="ORF">Poly51_60180</name>
</gene>
<dbReference type="InterPro" id="IPR005467">
    <property type="entry name" value="His_kinase_dom"/>
</dbReference>
<evidence type="ECO:0000256" key="8">
    <source>
        <dbReference type="ARBA" id="ARBA00022989"/>
    </source>
</evidence>
<feature type="domain" description="Histidine kinase" evidence="13">
    <location>
        <begin position="245"/>
        <end position="460"/>
    </location>
</feature>
<dbReference type="InterPro" id="IPR003660">
    <property type="entry name" value="HAMP_dom"/>
</dbReference>
<comment type="catalytic activity">
    <reaction evidence="1">
        <text>ATP + protein L-histidine = ADP + protein N-phospho-L-histidine.</text>
        <dbReference type="EC" id="2.7.13.3"/>
    </reaction>
</comment>
<evidence type="ECO:0000256" key="4">
    <source>
        <dbReference type="ARBA" id="ARBA00022553"/>
    </source>
</evidence>
<dbReference type="PRINTS" id="PR00344">
    <property type="entry name" value="BCTRLSENSOR"/>
</dbReference>
<evidence type="ECO:0000256" key="5">
    <source>
        <dbReference type="ARBA" id="ARBA00022679"/>
    </source>
</evidence>
<dbReference type="EMBL" id="SJPW01000011">
    <property type="protein sequence ID" value="TWU44587.1"/>
    <property type="molecule type" value="Genomic_DNA"/>
</dbReference>
<dbReference type="CDD" id="cd00082">
    <property type="entry name" value="HisKA"/>
    <property type="match status" value="1"/>
</dbReference>
<evidence type="ECO:0000256" key="12">
    <source>
        <dbReference type="SAM" id="Phobius"/>
    </source>
</evidence>
<keyword evidence="9" id="KW-0902">Two-component regulatory system</keyword>
<dbReference type="Pfam" id="PF00672">
    <property type="entry name" value="HAMP"/>
    <property type="match status" value="1"/>
</dbReference>
<evidence type="ECO:0000256" key="6">
    <source>
        <dbReference type="ARBA" id="ARBA00022692"/>
    </source>
</evidence>
<dbReference type="OrthoDB" id="9786919at2"/>
<dbReference type="FunFam" id="3.30.565.10:FF:000006">
    <property type="entry name" value="Sensor histidine kinase WalK"/>
    <property type="match status" value="1"/>
</dbReference>
<keyword evidence="10 12" id="KW-0472">Membrane</keyword>
<sequence>MNRLSIRTRLTLWYAGIFLAMMTVMAAIVLWRVHGHLLKNADRALAEEISELFEEMSLVSDRGEMVAELERRFSTHSHYHFQVLDEELNTLFNSRFLTNIELPPGQQPSTMRGKQYSNVDLGAAGKFRLLNLAVRDSRSEPLLLRAISPLKPIEQDFQSYVRMFLTMGPIAILAALLAGYVVAGHLLSPIKQITAKAKKITADRLETRLPIVNAHDELGELSITLNDTFDRLEKSVNTMQRFTSDAAHELRSPVAVLRTEAEIALRKPRSVDEYRKVVETTLAEAIRLGALVDQLLTLSRHDAGVQELLTDEVPVGAVMQDVVARLAVTAKEKGVELRAAEFPEEFILGHDVWLSQLFFNLIDNAIKFTPAGGTVNVTGNAAGEFVEFFVEDSGIGIPDEHLPHVFDRFYRADASREHYRGTGLGLSICKSIVLAHGGSIHVESVAGAGTRFIVALPRLIEDADSSPPAKTHDVTETTPSEVSAK</sequence>
<evidence type="ECO:0000256" key="2">
    <source>
        <dbReference type="ARBA" id="ARBA00004370"/>
    </source>
</evidence>
<dbReference type="RefSeq" id="WP_146462397.1">
    <property type="nucleotide sequence ID" value="NZ_SJPW01000011.1"/>
</dbReference>
<feature type="domain" description="HAMP" evidence="14">
    <location>
        <begin position="184"/>
        <end position="237"/>
    </location>
</feature>
<evidence type="ECO:0000313" key="15">
    <source>
        <dbReference type="EMBL" id="TWU44587.1"/>
    </source>
</evidence>
<accession>A0A5C6E9I7</accession>
<evidence type="ECO:0000256" key="11">
    <source>
        <dbReference type="SAM" id="MobiDB-lite"/>
    </source>
</evidence>
<dbReference type="Pfam" id="PF02518">
    <property type="entry name" value="HATPase_c"/>
    <property type="match status" value="1"/>
</dbReference>
<dbReference type="InterPro" id="IPR050428">
    <property type="entry name" value="TCS_sensor_his_kinase"/>
</dbReference>
<comment type="subcellular location">
    <subcellularLocation>
        <location evidence="2">Membrane</location>
    </subcellularLocation>
</comment>
<reference evidence="15 16" key="1">
    <citation type="submission" date="2019-02" db="EMBL/GenBank/DDBJ databases">
        <title>Deep-cultivation of Planctomycetes and their phenomic and genomic characterization uncovers novel biology.</title>
        <authorList>
            <person name="Wiegand S."/>
            <person name="Jogler M."/>
            <person name="Boedeker C."/>
            <person name="Pinto D."/>
            <person name="Vollmers J."/>
            <person name="Rivas-Marin E."/>
            <person name="Kohn T."/>
            <person name="Peeters S.H."/>
            <person name="Heuer A."/>
            <person name="Rast P."/>
            <person name="Oberbeckmann S."/>
            <person name="Bunk B."/>
            <person name="Jeske O."/>
            <person name="Meyerdierks A."/>
            <person name="Storesund J.E."/>
            <person name="Kallscheuer N."/>
            <person name="Luecker S."/>
            <person name="Lage O.M."/>
            <person name="Pohl T."/>
            <person name="Merkel B.J."/>
            <person name="Hornburger P."/>
            <person name="Mueller R.-W."/>
            <person name="Bruemmer F."/>
            <person name="Labrenz M."/>
            <person name="Spormann A.M."/>
            <person name="Op Den Camp H."/>
            <person name="Overmann J."/>
            <person name="Amann R."/>
            <person name="Jetten M.S.M."/>
            <person name="Mascher T."/>
            <person name="Medema M.H."/>
            <person name="Devos D.P."/>
            <person name="Kaster A.-K."/>
            <person name="Ovreas L."/>
            <person name="Rohde M."/>
            <person name="Galperin M.Y."/>
            <person name="Jogler C."/>
        </authorList>
    </citation>
    <scope>NUCLEOTIDE SEQUENCE [LARGE SCALE GENOMIC DNA]</scope>
    <source>
        <strain evidence="15 16">Poly51</strain>
    </source>
</reference>